<dbReference type="Gene3D" id="3.40.1380.10">
    <property type="match status" value="1"/>
</dbReference>
<feature type="region of interest" description="Disordered" evidence="11">
    <location>
        <begin position="293"/>
        <end position="316"/>
    </location>
</feature>
<keyword evidence="13" id="KW-1185">Reference proteome</keyword>
<dbReference type="OrthoDB" id="9812769at2"/>
<reference evidence="12 13" key="1">
    <citation type="submission" date="2016-10" db="EMBL/GenBank/DDBJ databases">
        <authorList>
            <person name="de Groot N.N."/>
        </authorList>
    </citation>
    <scope>NUCLEOTIDE SEQUENCE [LARGE SCALE GENOMIC DNA]</scope>
    <source>
        <strain evidence="12 13">DSM 29316</strain>
    </source>
</reference>
<keyword evidence="7" id="KW-0472">Membrane</keyword>
<evidence type="ECO:0000256" key="11">
    <source>
        <dbReference type="SAM" id="MobiDB-lite"/>
    </source>
</evidence>
<evidence type="ECO:0000256" key="3">
    <source>
        <dbReference type="ARBA" id="ARBA00007681"/>
    </source>
</evidence>
<evidence type="ECO:0000256" key="9">
    <source>
        <dbReference type="ARBA" id="ARBA00023310"/>
    </source>
</evidence>
<dbReference type="PRINTS" id="PR00126">
    <property type="entry name" value="ATPASEGAMMA"/>
</dbReference>
<evidence type="ECO:0000256" key="8">
    <source>
        <dbReference type="ARBA" id="ARBA00023196"/>
    </source>
</evidence>
<keyword evidence="9" id="KW-0066">ATP synthesis</keyword>
<dbReference type="InterPro" id="IPR000131">
    <property type="entry name" value="ATP_synth_F1_gsu"/>
</dbReference>
<comment type="function">
    <text evidence="1">Produces ATP from ADP in the presence of a proton gradient across the membrane. The gamma chain is believed to be important in regulating ATPase activity and the flow of protons through the CF(0) complex.</text>
</comment>
<proteinExistence type="inferred from homology"/>
<evidence type="ECO:0000256" key="5">
    <source>
        <dbReference type="ARBA" id="ARBA00022781"/>
    </source>
</evidence>
<dbReference type="CDD" id="cd12151">
    <property type="entry name" value="F1-ATPase_gamma"/>
    <property type="match status" value="1"/>
</dbReference>
<keyword evidence="4" id="KW-0813">Transport</keyword>
<dbReference type="Gene3D" id="1.10.287.80">
    <property type="entry name" value="ATP synthase, gamma subunit, helix hairpin domain"/>
    <property type="match status" value="1"/>
</dbReference>
<evidence type="ECO:0000256" key="2">
    <source>
        <dbReference type="ARBA" id="ARBA00004170"/>
    </source>
</evidence>
<evidence type="ECO:0000256" key="6">
    <source>
        <dbReference type="ARBA" id="ARBA00023065"/>
    </source>
</evidence>
<dbReference type="PANTHER" id="PTHR11693:SF22">
    <property type="entry name" value="ATP SYNTHASE SUBUNIT GAMMA, MITOCHONDRIAL"/>
    <property type="match status" value="1"/>
</dbReference>
<accession>A0A1I0V0P8</accession>
<dbReference type="PANTHER" id="PTHR11693">
    <property type="entry name" value="ATP SYNTHASE GAMMA CHAIN"/>
    <property type="match status" value="1"/>
</dbReference>
<gene>
    <name evidence="12" type="ORF">SAMN05421688_0086</name>
</gene>
<dbReference type="STRING" id="871651.SAMN05421688_0086"/>
<evidence type="ECO:0000256" key="4">
    <source>
        <dbReference type="ARBA" id="ARBA00022448"/>
    </source>
</evidence>
<dbReference type="RefSeq" id="WP_092059546.1">
    <property type="nucleotide sequence ID" value="NZ_FOJU01000001.1"/>
</dbReference>
<keyword evidence="8" id="KW-0139">CF(1)</keyword>
<evidence type="ECO:0000313" key="12">
    <source>
        <dbReference type="EMBL" id="SFA69106.1"/>
    </source>
</evidence>
<keyword evidence="6" id="KW-0406">Ion transport</keyword>
<evidence type="ECO:0000256" key="1">
    <source>
        <dbReference type="ARBA" id="ARBA00003456"/>
    </source>
</evidence>
<dbReference type="Proteomes" id="UP000198796">
    <property type="component" value="Unassembled WGS sequence"/>
</dbReference>
<dbReference type="SUPFAM" id="SSF52943">
    <property type="entry name" value="ATP synthase (F1-ATPase), gamma subunit"/>
    <property type="match status" value="1"/>
</dbReference>
<dbReference type="EMBL" id="FOJU01000001">
    <property type="protein sequence ID" value="SFA69106.1"/>
    <property type="molecule type" value="Genomic_DNA"/>
</dbReference>
<protein>
    <submittedName>
        <fullName evidence="12">F-type H+-transporting ATPase subunit gamma</fullName>
    </submittedName>
</protein>
<keyword evidence="10" id="KW-0175">Coiled coil</keyword>
<feature type="coiled-coil region" evidence="10">
    <location>
        <begin position="247"/>
        <end position="274"/>
    </location>
</feature>
<comment type="subcellular location">
    <subcellularLocation>
        <location evidence="2">Membrane</location>
        <topology evidence="2">Peripheral membrane protein</topology>
    </subcellularLocation>
</comment>
<evidence type="ECO:0000313" key="13">
    <source>
        <dbReference type="Proteomes" id="UP000198796"/>
    </source>
</evidence>
<comment type="similarity">
    <text evidence="3">Belongs to the ATPase gamma chain family.</text>
</comment>
<keyword evidence="5" id="KW-0375">Hydrogen ion transport</keyword>
<dbReference type="GO" id="GO:0045259">
    <property type="term" value="C:proton-transporting ATP synthase complex"/>
    <property type="evidence" value="ECO:0007669"/>
    <property type="project" value="UniProtKB-KW"/>
</dbReference>
<dbReference type="InterPro" id="IPR035968">
    <property type="entry name" value="ATP_synth_F1_ATPase_gsu"/>
</dbReference>
<sequence length="316" mass="33969">MPQTLETLTRQMGSMESIHSVVRTMKTLSVINSAPYEQAGRAIEAYHRTVLSGLHGFIRSAGTLKLPAQKVNVRVLVVFGTDHGLCGSYNAVLAAYVAEQLDARQGAAPRIACVGAQMSAALADRAIAVDRVFLPPASVDGIGRLANLLTRYLDGVRLKAAPSEIAVDLLFIARADGGGQEVRSVPLLPLDTTVLKDLKEKPWDSRSLPTFAMKPTDLFRALIRGYVFASLFKASAEAMVTENAARLALMQQAEQSIEERLEALRSDANALRQSGITTELLDVITGFEALKKTRRRKPAQGGGPAGQALTLMEDGS</sequence>
<evidence type="ECO:0000256" key="10">
    <source>
        <dbReference type="SAM" id="Coils"/>
    </source>
</evidence>
<dbReference type="Pfam" id="PF00231">
    <property type="entry name" value="ATP-synt"/>
    <property type="match status" value="1"/>
</dbReference>
<dbReference type="GO" id="GO:0046933">
    <property type="term" value="F:proton-transporting ATP synthase activity, rotational mechanism"/>
    <property type="evidence" value="ECO:0007669"/>
    <property type="project" value="InterPro"/>
</dbReference>
<dbReference type="AlphaFoldDB" id="A0A1I0V0P8"/>
<name>A0A1I0V0P8_9RHOB</name>
<organism evidence="12 13">
    <name type="scientific">Poseidonocella pacifica</name>
    <dbReference type="NCBI Taxonomy" id="871651"/>
    <lineage>
        <taxon>Bacteria</taxon>
        <taxon>Pseudomonadati</taxon>
        <taxon>Pseudomonadota</taxon>
        <taxon>Alphaproteobacteria</taxon>
        <taxon>Rhodobacterales</taxon>
        <taxon>Roseobacteraceae</taxon>
        <taxon>Poseidonocella</taxon>
    </lineage>
</organism>
<evidence type="ECO:0000256" key="7">
    <source>
        <dbReference type="ARBA" id="ARBA00023136"/>
    </source>
</evidence>